<keyword evidence="2" id="KW-0732">Signal</keyword>
<dbReference type="RefSeq" id="WP_379760604.1">
    <property type="nucleotide sequence ID" value="NZ_JBHSMR010000014.1"/>
</dbReference>
<keyword evidence="4" id="KW-1185">Reference proteome</keyword>
<dbReference type="PROSITE" id="PS51257">
    <property type="entry name" value="PROKAR_LIPOPROTEIN"/>
    <property type="match status" value="1"/>
</dbReference>
<evidence type="ECO:0008006" key="5">
    <source>
        <dbReference type="Google" id="ProtNLM"/>
    </source>
</evidence>
<feature type="compositionally biased region" description="Polar residues" evidence="1">
    <location>
        <begin position="71"/>
        <end position="92"/>
    </location>
</feature>
<sequence>MRNTNTLPKIVLIAAFLAATLGACTKKDSGIGGAGDAEHVSSRVEGTGGGSAAGVSGATGNSGNAGLSSTEYNTNTTPRTVGNEESNKQDSLGASGGASGFDGVKPVDGSGQTTGGANPGGAPMQSAPAAGTDHVGHTGNTTGTGPASTKPGSGGAGSIH</sequence>
<accession>A0ABW0MSG3</accession>
<reference evidence="4" key="1">
    <citation type="journal article" date="2019" name="Int. J. Syst. Evol. Microbiol.">
        <title>The Global Catalogue of Microorganisms (GCM) 10K type strain sequencing project: providing services to taxonomists for standard genome sequencing and annotation.</title>
        <authorList>
            <consortium name="The Broad Institute Genomics Platform"/>
            <consortium name="The Broad Institute Genome Sequencing Center for Infectious Disease"/>
            <person name="Wu L."/>
            <person name="Ma J."/>
        </authorList>
    </citation>
    <scope>NUCLEOTIDE SEQUENCE [LARGE SCALE GENOMIC DNA]</scope>
    <source>
        <strain evidence="4">CCUG 43111</strain>
    </source>
</reference>
<comment type="caution">
    <text evidence="3">The sequence shown here is derived from an EMBL/GenBank/DDBJ whole genome shotgun (WGS) entry which is preliminary data.</text>
</comment>
<dbReference type="Proteomes" id="UP001596101">
    <property type="component" value="Unassembled WGS sequence"/>
</dbReference>
<feature type="compositionally biased region" description="Low complexity" evidence="1">
    <location>
        <begin position="131"/>
        <end position="145"/>
    </location>
</feature>
<proteinExistence type="predicted"/>
<organism evidence="3 4">
    <name type="scientific">Massilia suwonensis</name>
    <dbReference type="NCBI Taxonomy" id="648895"/>
    <lineage>
        <taxon>Bacteria</taxon>
        <taxon>Pseudomonadati</taxon>
        <taxon>Pseudomonadota</taxon>
        <taxon>Betaproteobacteria</taxon>
        <taxon>Burkholderiales</taxon>
        <taxon>Oxalobacteraceae</taxon>
        <taxon>Telluria group</taxon>
        <taxon>Massilia</taxon>
    </lineage>
</organism>
<evidence type="ECO:0000256" key="2">
    <source>
        <dbReference type="SAM" id="SignalP"/>
    </source>
</evidence>
<evidence type="ECO:0000256" key="1">
    <source>
        <dbReference type="SAM" id="MobiDB-lite"/>
    </source>
</evidence>
<name>A0ABW0MSG3_9BURK</name>
<protein>
    <recommendedName>
        <fullName evidence="5">Lipoprotein</fullName>
    </recommendedName>
</protein>
<evidence type="ECO:0000313" key="4">
    <source>
        <dbReference type="Proteomes" id="UP001596101"/>
    </source>
</evidence>
<feature type="region of interest" description="Disordered" evidence="1">
    <location>
        <begin position="29"/>
        <end position="160"/>
    </location>
</feature>
<feature type="chain" id="PRO_5045142189" description="Lipoprotein" evidence="2">
    <location>
        <begin position="24"/>
        <end position="160"/>
    </location>
</feature>
<dbReference type="EMBL" id="JBHSMR010000014">
    <property type="protein sequence ID" value="MFC5480770.1"/>
    <property type="molecule type" value="Genomic_DNA"/>
</dbReference>
<feature type="compositionally biased region" description="Low complexity" evidence="1">
    <location>
        <begin position="53"/>
        <end position="70"/>
    </location>
</feature>
<gene>
    <name evidence="3" type="ORF">ACFPQ5_21410</name>
</gene>
<feature type="signal peptide" evidence="2">
    <location>
        <begin position="1"/>
        <end position="23"/>
    </location>
</feature>
<evidence type="ECO:0000313" key="3">
    <source>
        <dbReference type="EMBL" id="MFC5480770.1"/>
    </source>
</evidence>